<keyword evidence="3" id="KW-1185">Reference proteome</keyword>
<organism evidence="2 3">
    <name type="scientific">Prorocentrum cordatum</name>
    <dbReference type="NCBI Taxonomy" id="2364126"/>
    <lineage>
        <taxon>Eukaryota</taxon>
        <taxon>Sar</taxon>
        <taxon>Alveolata</taxon>
        <taxon>Dinophyceae</taxon>
        <taxon>Prorocentrales</taxon>
        <taxon>Prorocentraceae</taxon>
        <taxon>Prorocentrum</taxon>
    </lineage>
</organism>
<reference evidence="2" key="1">
    <citation type="submission" date="2023-10" db="EMBL/GenBank/DDBJ databases">
        <authorList>
            <person name="Chen Y."/>
            <person name="Shah S."/>
            <person name="Dougan E. K."/>
            <person name="Thang M."/>
            <person name="Chan C."/>
        </authorList>
    </citation>
    <scope>NUCLEOTIDE SEQUENCE [LARGE SCALE GENOMIC DNA]</scope>
</reference>
<evidence type="ECO:0000313" key="2">
    <source>
        <dbReference type="EMBL" id="CAK0805355.1"/>
    </source>
</evidence>
<feature type="compositionally biased region" description="Polar residues" evidence="1">
    <location>
        <begin position="327"/>
        <end position="341"/>
    </location>
</feature>
<feature type="compositionally biased region" description="Low complexity" evidence="1">
    <location>
        <begin position="104"/>
        <end position="119"/>
    </location>
</feature>
<protein>
    <submittedName>
        <fullName evidence="2">Uncharacterized protein</fullName>
    </submittedName>
</protein>
<feature type="non-terminal residue" evidence="2">
    <location>
        <position position="1"/>
    </location>
</feature>
<comment type="caution">
    <text evidence="2">The sequence shown here is derived from an EMBL/GenBank/DDBJ whole genome shotgun (WGS) entry which is preliminary data.</text>
</comment>
<feature type="compositionally biased region" description="Basic residues" evidence="1">
    <location>
        <begin position="223"/>
        <end position="239"/>
    </location>
</feature>
<dbReference type="EMBL" id="CAUYUJ010003437">
    <property type="protein sequence ID" value="CAK0805355.1"/>
    <property type="molecule type" value="Genomic_DNA"/>
</dbReference>
<feature type="region of interest" description="Disordered" evidence="1">
    <location>
        <begin position="1"/>
        <end position="246"/>
    </location>
</feature>
<feature type="region of interest" description="Disordered" evidence="1">
    <location>
        <begin position="297"/>
        <end position="347"/>
    </location>
</feature>
<accession>A0ABN9QN69</accession>
<gene>
    <name evidence="2" type="ORF">PCOR1329_LOCUS11876</name>
</gene>
<feature type="compositionally biased region" description="Basic residues" evidence="1">
    <location>
        <begin position="151"/>
        <end position="185"/>
    </location>
</feature>
<sequence length="376" mass="41359">LLTSAGAHRGHTVEATRRPPALAASAAHPKGRGAGSARRRARRRARETPRSSPRCCARNWGPTSNRGRKKSVPPRRRAAPRRARRLAAAATAPPQRRAPRTRARGAGAAARSRSAGAPPHRMGPAASAQGASGRGTLFPDHGLYSGLSTHTHTHTHAHAHAHTHTHTHTHTNTHTHTHTHARTRNTHTDTHGHTRGAKQMLKSRRRGNPSGLHTQTHLEQCHTKARPHTRRTLAAKKQQHTCISNDQHHWPNQRKLTMRLNTYSFRCSCKKSKSFSSIARLKLPLCVTKGAPFSTTKKTGRQRAHFVSSILTHSRDSPLPNRPATEDASSIESPLRTQMSRKSAKPRVCLRSGATNLYAKLLKSKPVTALLLSAYR</sequence>
<proteinExistence type="predicted"/>
<feature type="compositionally biased region" description="Low complexity" evidence="1">
    <location>
        <begin position="86"/>
        <end position="95"/>
    </location>
</feature>
<name>A0ABN9QN69_9DINO</name>
<feature type="compositionally biased region" description="Basic residues" evidence="1">
    <location>
        <begin position="193"/>
        <end position="207"/>
    </location>
</feature>
<feature type="compositionally biased region" description="Basic residues" evidence="1">
    <location>
        <begin position="66"/>
        <end position="85"/>
    </location>
</feature>
<evidence type="ECO:0000256" key="1">
    <source>
        <dbReference type="SAM" id="MobiDB-lite"/>
    </source>
</evidence>
<evidence type="ECO:0000313" key="3">
    <source>
        <dbReference type="Proteomes" id="UP001189429"/>
    </source>
</evidence>
<dbReference type="Proteomes" id="UP001189429">
    <property type="component" value="Unassembled WGS sequence"/>
</dbReference>